<proteinExistence type="predicted"/>
<feature type="transmembrane region" description="Helical" evidence="1">
    <location>
        <begin position="52"/>
        <end position="82"/>
    </location>
</feature>
<dbReference type="RefSeq" id="WP_065728019.1">
    <property type="nucleotide sequence ID" value="NZ_CP016428.1"/>
</dbReference>
<accession>A0A1B1UDA8</accession>
<dbReference type="AlphaFoldDB" id="A0A1B1UDA8"/>
<evidence type="ECO:0000256" key="1">
    <source>
        <dbReference type="SAM" id="Phobius"/>
    </source>
</evidence>
<dbReference type="Proteomes" id="UP000092839">
    <property type="component" value="Chromosome"/>
</dbReference>
<reference evidence="2 3" key="1">
    <citation type="submission" date="2016-07" db="EMBL/GenBank/DDBJ databases">
        <title>Complete genome sequence of Bradyrhizobium icense LMTR 13T, a potential inoculant strain isolated from lima bean (Phaseolus lunatus) in Peru.</title>
        <authorList>
            <person name="Ormeno-Orrillo E."/>
            <person name="Duran D."/>
            <person name="Rogel M.A."/>
            <person name="Rey L."/>
            <person name="Imperial J."/>
            <person name="Ruiz-Argueso T."/>
            <person name="Martinez-Romero E."/>
        </authorList>
    </citation>
    <scope>NUCLEOTIDE SEQUENCE [LARGE SCALE GENOMIC DNA]</scope>
    <source>
        <strain evidence="2 3">LMTR 13</strain>
    </source>
</reference>
<feature type="transmembrane region" description="Helical" evidence="1">
    <location>
        <begin position="188"/>
        <end position="221"/>
    </location>
</feature>
<dbReference type="STRING" id="1274631.LMTR13_11715"/>
<name>A0A1B1UDA8_9BRAD</name>
<sequence length="259" mass="28143">MTPRLNPSLARQRAIILSSLIAITVLAWIWVARQADDGMPMRMHGLGLTMGMGAAAFLAMWVVMMVGMMFPASAPMIVTFAAIQARRRMAQRPYVPVCVFTASYMAVWVAFGVGALALAAAMDALAERFDWIMSNWHRIAGGMLVAAGMYQFTSLKDTCLRKCRTPAGFLLEHWRDGWSGSFTMGLRHGLYCAGCCWLLFVILIPLGIMNLVAMGAVTALVFAEKTLPRGDRIGRAAGVGLMAYGGLVLVYPELLPGAM</sequence>
<gene>
    <name evidence="2" type="ORF">LMTR13_11715</name>
</gene>
<dbReference type="OrthoDB" id="164118at2"/>
<organism evidence="2 3">
    <name type="scientific">Bradyrhizobium icense</name>
    <dbReference type="NCBI Taxonomy" id="1274631"/>
    <lineage>
        <taxon>Bacteria</taxon>
        <taxon>Pseudomonadati</taxon>
        <taxon>Pseudomonadota</taxon>
        <taxon>Alphaproteobacteria</taxon>
        <taxon>Hyphomicrobiales</taxon>
        <taxon>Nitrobacteraceae</taxon>
        <taxon>Bradyrhizobium</taxon>
    </lineage>
</organism>
<feature type="transmembrane region" description="Helical" evidence="1">
    <location>
        <begin position="94"/>
        <end position="121"/>
    </location>
</feature>
<keyword evidence="1" id="KW-0812">Transmembrane</keyword>
<keyword evidence="1" id="KW-1133">Transmembrane helix</keyword>
<feature type="transmembrane region" description="Helical" evidence="1">
    <location>
        <begin position="233"/>
        <end position="251"/>
    </location>
</feature>
<dbReference type="KEGG" id="bic:LMTR13_11715"/>
<evidence type="ECO:0000313" key="2">
    <source>
        <dbReference type="EMBL" id="ANW00743.1"/>
    </source>
</evidence>
<dbReference type="EMBL" id="CP016428">
    <property type="protein sequence ID" value="ANW00743.1"/>
    <property type="molecule type" value="Genomic_DNA"/>
</dbReference>
<feature type="transmembrane region" description="Helical" evidence="1">
    <location>
        <begin position="14"/>
        <end position="32"/>
    </location>
</feature>
<keyword evidence="1" id="KW-0472">Membrane</keyword>
<protein>
    <recommendedName>
        <fullName evidence="4">DUF2182 domain-containing protein</fullName>
    </recommendedName>
</protein>
<dbReference type="InterPro" id="IPR018688">
    <property type="entry name" value="PpoB2-like"/>
</dbReference>
<evidence type="ECO:0008006" key="4">
    <source>
        <dbReference type="Google" id="ProtNLM"/>
    </source>
</evidence>
<keyword evidence="3" id="KW-1185">Reference proteome</keyword>
<dbReference type="Pfam" id="PF09948">
    <property type="entry name" value="PpoB2"/>
    <property type="match status" value="1"/>
</dbReference>
<evidence type="ECO:0000313" key="3">
    <source>
        <dbReference type="Proteomes" id="UP000092839"/>
    </source>
</evidence>